<dbReference type="GO" id="GO:0005737">
    <property type="term" value="C:cytoplasm"/>
    <property type="evidence" value="ECO:0007669"/>
    <property type="project" value="UniProtKB-SubCell"/>
</dbReference>
<protein>
    <recommendedName>
        <fullName evidence="12">UDP-N-acetylglucosamine 1-carboxyvinyltransferase</fullName>
        <ecNumber evidence="12">2.5.1.7</ecNumber>
    </recommendedName>
    <alternativeName>
        <fullName evidence="12">Enoylpyruvate transferase</fullName>
    </alternativeName>
    <alternativeName>
        <fullName evidence="12">UDP-N-acetylglucosamine enolpyruvyl transferase</fullName>
        <shortName evidence="12">EPT</shortName>
    </alternativeName>
</protein>
<evidence type="ECO:0000313" key="15">
    <source>
        <dbReference type="Proteomes" id="UP000013378"/>
    </source>
</evidence>
<dbReference type="InterPro" id="IPR036968">
    <property type="entry name" value="Enolpyruvate_Tfrase_sf"/>
</dbReference>
<dbReference type="Gene3D" id="3.65.10.10">
    <property type="entry name" value="Enolpyruvate transferase domain"/>
    <property type="match status" value="2"/>
</dbReference>
<keyword evidence="3 12" id="KW-0963">Cytoplasm</keyword>
<dbReference type="PANTHER" id="PTHR43783:SF2">
    <property type="entry name" value="UDP-N-ACETYLGLUCOSAMINE 1-CARBOXYVINYLTRANSFERASE 2"/>
    <property type="match status" value="1"/>
</dbReference>
<dbReference type="OrthoDB" id="9803760at2"/>
<dbReference type="EC" id="2.5.1.7" evidence="12"/>
<feature type="active site" description="Proton donor" evidence="12">
    <location>
        <position position="117"/>
    </location>
</feature>
<dbReference type="GO" id="GO:0008760">
    <property type="term" value="F:UDP-N-acetylglucosamine 1-carboxyvinyltransferase activity"/>
    <property type="evidence" value="ECO:0007669"/>
    <property type="project" value="UniProtKB-UniRule"/>
</dbReference>
<keyword evidence="6 12" id="KW-0133">Cell shape</keyword>
<dbReference type="eggNOG" id="COG0766">
    <property type="taxonomic scope" value="Bacteria"/>
</dbReference>
<evidence type="ECO:0000256" key="4">
    <source>
        <dbReference type="ARBA" id="ARBA00022618"/>
    </source>
</evidence>
<comment type="caution">
    <text evidence="14">The sequence shown here is derived from an EMBL/GenBank/DDBJ whole genome shotgun (WGS) entry which is preliminary data.</text>
</comment>
<dbReference type="STRING" id="1304284.L21TH_1765"/>
<name>R1CU24_9FIRM</name>
<sequence>MSRLLIEGGARLNGKVNISGFKNAAVAIIPATLLSGDKCIVDNLPLIRDVFILKDIMKDLGAEIELNDDGVMTVDTSMIKKCNASSELSQKLRASYYLLGAGLARFKEVEVAYPGGCNIGNRPIDQHIKGFEALGAKVEIEHGIIRAKADKLTGAKIYLDIVSVGATINIMLAAVMAEGKTIIENAAKEPHIVDVANFLNSMGADIRGAGTDIIKINGVKELHGCTYSVIPDQIEAGTYMIAAAATKGDVVIDNVIPKHLEPVTAKLRELGVEVVEYGDSIRVTGTDKIKSANIKTLPYPGFPTDLQQPMTVLLTQAEGTSIVTESIFEGRFKYVDELKRMGAKIKVEGRTAVVEGPKQLSSAKVMATDLRAGAAFVIAGLISDGVTEIGNIYHVDRGYEKIEYKLMNLGAKIKRIEE</sequence>
<dbReference type="PANTHER" id="PTHR43783">
    <property type="entry name" value="UDP-N-ACETYLGLUCOSAMINE 1-CARBOXYVINYLTRANSFERASE"/>
    <property type="match status" value="1"/>
</dbReference>
<dbReference type="PATRIC" id="fig|1304284.3.peg.1732"/>
<feature type="binding site" evidence="12">
    <location>
        <position position="327"/>
    </location>
    <ligand>
        <name>UDP-N-acetyl-alpha-D-glucosamine</name>
        <dbReference type="ChEBI" id="CHEBI:57705"/>
    </ligand>
</feature>
<keyword evidence="12" id="KW-0670">Pyruvate</keyword>
<reference evidence="14 15" key="1">
    <citation type="journal article" date="2015" name="Geomicrobiol. J.">
        <title>Caldisalinibacter kiritimatiensis gen. nov., sp. nov., a moderately thermohalophilic thiosulfate-reducing bacterium from a hypersaline microbial mat.</title>
        <authorList>
            <person name="Ben Hania W."/>
            <person name="Joseph M."/>
            <person name="Fiebig A."/>
            <person name="Bunk B."/>
            <person name="Klenk H.-P."/>
            <person name="Fardeau M.-L."/>
            <person name="Spring S."/>
        </authorList>
    </citation>
    <scope>NUCLEOTIDE SEQUENCE [LARGE SCALE GENOMIC DNA]</scope>
    <source>
        <strain evidence="14 15">L21-TH-D2</strain>
    </source>
</reference>
<dbReference type="GO" id="GO:0051301">
    <property type="term" value="P:cell division"/>
    <property type="evidence" value="ECO:0007669"/>
    <property type="project" value="UniProtKB-KW"/>
</dbReference>
<dbReference type="EMBL" id="ARZA01000202">
    <property type="protein sequence ID" value="EOD00189.1"/>
    <property type="molecule type" value="Genomic_DNA"/>
</dbReference>
<dbReference type="HAMAP" id="MF_00111">
    <property type="entry name" value="MurA"/>
    <property type="match status" value="1"/>
</dbReference>
<evidence type="ECO:0000259" key="13">
    <source>
        <dbReference type="Pfam" id="PF00275"/>
    </source>
</evidence>
<evidence type="ECO:0000256" key="10">
    <source>
        <dbReference type="ARBA" id="ARBA00038367"/>
    </source>
</evidence>
<dbReference type="GO" id="GO:0009252">
    <property type="term" value="P:peptidoglycan biosynthetic process"/>
    <property type="evidence" value="ECO:0007669"/>
    <property type="project" value="UniProtKB-UniRule"/>
</dbReference>
<dbReference type="InterPro" id="IPR050068">
    <property type="entry name" value="MurA_subfamily"/>
</dbReference>
<dbReference type="NCBIfam" id="NF006873">
    <property type="entry name" value="PRK09369.1"/>
    <property type="match status" value="1"/>
</dbReference>
<keyword evidence="5 12" id="KW-0808">Transferase</keyword>
<dbReference type="NCBIfam" id="TIGR01072">
    <property type="entry name" value="murA"/>
    <property type="match status" value="1"/>
</dbReference>
<evidence type="ECO:0000256" key="1">
    <source>
        <dbReference type="ARBA" id="ARBA00004496"/>
    </source>
</evidence>
<dbReference type="RefSeq" id="WP_006314401.1">
    <property type="nucleotide sequence ID" value="NZ_ARZA01000202.1"/>
</dbReference>
<comment type="pathway">
    <text evidence="2 12">Cell wall biogenesis; peptidoglycan biosynthesis.</text>
</comment>
<accession>R1CU24</accession>
<dbReference type="NCBIfam" id="NF009470">
    <property type="entry name" value="PRK12830.1"/>
    <property type="match status" value="1"/>
</dbReference>
<comment type="catalytic activity">
    <reaction evidence="11 12">
        <text>phosphoenolpyruvate + UDP-N-acetyl-alpha-D-glucosamine = UDP-N-acetyl-3-O-(1-carboxyvinyl)-alpha-D-glucosamine + phosphate</text>
        <dbReference type="Rhea" id="RHEA:18681"/>
        <dbReference type="ChEBI" id="CHEBI:43474"/>
        <dbReference type="ChEBI" id="CHEBI:57705"/>
        <dbReference type="ChEBI" id="CHEBI:58702"/>
        <dbReference type="ChEBI" id="CHEBI:68483"/>
        <dbReference type="EC" id="2.5.1.7"/>
    </reaction>
</comment>
<evidence type="ECO:0000256" key="5">
    <source>
        <dbReference type="ARBA" id="ARBA00022679"/>
    </source>
</evidence>
<organism evidence="14 15">
    <name type="scientific">Caldisalinibacter kiritimatiensis</name>
    <dbReference type="NCBI Taxonomy" id="1304284"/>
    <lineage>
        <taxon>Bacteria</taxon>
        <taxon>Bacillati</taxon>
        <taxon>Bacillota</taxon>
        <taxon>Tissierellia</taxon>
        <taxon>Tissierellales</taxon>
        <taxon>Thermohalobacteraceae</taxon>
        <taxon>Caldisalinibacter</taxon>
    </lineage>
</organism>
<evidence type="ECO:0000256" key="3">
    <source>
        <dbReference type="ARBA" id="ARBA00022490"/>
    </source>
</evidence>
<comment type="subcellular location">
    <subcellularLocation>
        <location evidence="1 12">Cytoplasm</location>
    </subcellularLocation>
</comment>
<keyword evidence="7 12" id="KW-0573">Peptidoglycan synthesis</keyword>
<proteinExistence type="inferred from homology"/>
<evidence type="ECO:0000256" key="2">
    <source>
        <dbReference type="ARBA" id="ARBA00004752"/>
    </source>
</evidence>
<dbReference type="InterPro" id="IPR005750">
    <property type="entry name" value="UDP_GlcNAc_COvinyl_MurA"/>
</dbReference>
<comment type="function">
    <text evidence="12">Cell wall formation. Adds enolpyruvyl to UDP-N-acetylglucosamine.</text>
</comment>
<evidence type="ECO:0000313" key="14">
    <source>
        <dbReference type="EMBL" id="EOD00189.1"/>
    </source>
</evidence>
<feature type="binding site" evidence="12">
    <location>
        <begin position="122"/>
        <end position="126"/>
    </location>
    <ligand>
        <name>UDP-N-acetyl-alpha-D-glucosamine</name>
        <dbReference type="ChEBI" id="CHEBI:57705"/>
    </ligand>
</feature>
<dbReference type="AlphaFoldDB" id="R1CU24"/>
<evidence type="ECO:0000256" key="9">
    <source>
        <dbReference type="ARBA" id="ARBA00023316"/>
    </source>
</evidence>
<dbReference type="InterPro" id="IPR013792">
    <property type="entry name" value="RNA3'P_cycl/enolpyr_Trfase_a/b"/>
</dbReference>
<dbReference type="GO" id="GO:0019277">
    <property type="term" value="P:UDP-N-acetylgalactosamine biosynthetic process"/>
    <property type="evidence" value="ECO:0007669"/>
    <property type="project" value="InterPro"/>
</dbReference>
<evidence type="ECO:0000256" key="11">
    <source>
        <dbReference type="ARBA" id="ARBA00047527"/>
    </source>
</evidence>
<comment type="caution">
    <text evidence="12">Lacks conserved residue(s) required for the propagation of feature annotation.</text>
</comment>
<evidence type="ECO:0000256" key="8">
    <source>
        <dbReference type="ARBA" id="ARBA00023306"/>
    </source>
</evidence>
<keyword evidence="9 12" id="KW-0961">Cell wall biogenesis/degradation</keyword>
<dbReference type="InterPro" id="IPR001986">
    <property type="entry name" value="Enolpyruvate_Tfrase_dom"/>
</dbReference>
<dbReference type="Proteomes" id="UP000013378">
    <property type="component" value="Unassembled WGS sequence"/>
</dbReference>
<feature type="binding site" evidence="12">
    <location>
        <begin position="22"/>
        <end position="23"/>
    </location>
    <ligand>
        <name>phosphoenolpyruvate</name>
        <dbReference type="ChEBI" id="CHEBI:58702"/>
    </ligand>
</feature>
<evidence type="ECO:0000256" key="6">
    <source>
        <dbReference type="ARBA" id="ARBA00022960"/>
    </source>
</evidence>
<keyword evidence="15" id="KW-1185">Reference proteome</keyword>
<dbReference type="FunFam" id="3.65.10.10:FF:000001">
    <property type="entry name" value="UDP-N-acetylglucosamine 1-carboxyvinyltransferase"/>
    <property type="match status" value="1"/>
</dbReference>
<keyword evidence="8 12" id="KW-0131">Cell cycle</keyword>
<evidence type="ECO:0000256" key="12">
    <source>
        <dbReference type="HAMAP-Rule" id="MF_00111"/>
    </source>
</evidence>
<dbReference type="GO" id="GO:0008360">
    <property type="term" value="P:regulation of cell shape"/>
    <property type="evidence" value="ECO:0007669"/>
    <property type="project" value="UniProtKB-KW"/>
</dbReference>
<dbReference type="CDD" id="cd01555">
    <property type="entry name" value="UdpNAET"/>
    <property type="match status" value="1"/>
</dbReference>
<keyword evidence="4 12" id="KW-0132">Cell division</keyword>
<gene>
    <name evidence="12" type="primary">murA</name>
    <name evidence="14" type="ORF">L21TH_1765</name>
</gene>
<dbReference type="GO" id="GO:0071555">
    <property type="term" value="P:cell wall organization"/>
    <property type="evidence" value="ECO:0007669"/>
    <property type="project" value="UniProtKB-KW"/>
</dbReference>
<dbReference type="UniPathway" id="UPA00219"/>
<feature type="binding site" evidence="12">
    <location>
        <position position="305"/>
    </location>
    <ligand>
        <name>UDP-N-acetyl-alpha-D-glucosamine</name>
        <dbReference type="ChEBI" id="CHEBI:57705"/>
    </ligand>
</feature>
<dbReference type="Pfam" id="PF00275">
    <property type="entry name" value="EPSP_synthase"/>
    <property type="match status" value="1"/>
</dbReference>
<feature type="domain" description="Enolpyruvate transferase" evidence="13">
    <location>
        <begin position="7"/>
        <end position="406"/>
    </location>
</feature>
<feature type="modified residue" description="2-(S-cysteinyl)pyruvic acid O-phosphothioketal" evidence="12">
    <location>
        <position position="117"/>
    </location>
</feature>
<evidence type="ECO:0000256" key="7">
    <source>
        <dbReference type="ARBA" id="ARBA00022984"/>
    </source>
</evidence>
<dbReference type="SUPFAM" id="SSF55205">
    <property type="entry name" value="EPT/RTPC-like"/>
    <property type="match status" value="1"/>
</dbReference>
<feature type="binding site" evidence="12">
    <location>
        <position position="93"/>
    </location>
    <ligand>
        <name>UDP-N-acetyl-alpha-D-glucosamine</name>
        <dbReference type="ChEBI" id="CHEBI:57705"/>
    </ligand>
</feature>
<comment type="similarity">
    <text evidence="10 12">Belongs to the EPSP synthase family. MurA subfamily.</text>
</comment>